<keyword evidence="1" id="KW-0175">Coiled coil</keyword>
<reference evidence="2 3" key="1">
    <citation type="journal article" date="2006" name="Nature">
        <title>Global trends of whole-genome duplications revealed by the ciliate Paramecium tetraurelia.</title>
        <authorList>
            <consortium name="Genoscope"/>
            <person name="Aury J.-M."/>
            <person name="Jaillon O."/>
            <person name="Duret L."/>
            <person name="Noel B."/>
            <person name="Jubin C."/>
            <person name="Porcel B.M."/>
            <person name="Segurens B."/>
            <person name="Daubin V."/>
            <person name="Anthouard V."/>
            <person name="Aiach N."/>
            <person name="Arnaiz O."/>
            <person name="Billaut A."/>
            <person name="Beisson J."/>
            <person name="Blanc I."/>
            <person name="Bouhouche K."/>
            <person name="Camara F."/>
            <person name="Duharcourt S."/>
            <person name="Guigo R."/>
            <person name="Gogendeau D."/>
            <person name="Katinka M."/>
            <person name="Keller A.-M."/>
            <person name="Kissmehl R."/>
            <person name="Klotz C."/>
            <person name="Koll F."/>
            <person name="Le Moue A."/>
            <person name="Lepere C."/>
            <person name="Malinsky S."/>
            <person name="Nowacki M."/>
            <person name="Nowak J.K."/>
            <person name="Plattner H."/>
            <person name="Poulain J."/>
            <person name="Ruiz F."/>
            <person name="Serrano V."/>
            <person name="Zagulski M."/>
            <person name="Dessen P."/>
            <person name="Betermier M."/>
            <person name="Weissenbach J."/>
            <person name="Scarpelli C."/>
            <person name="Schachter V."/>
            <person name="Sperling L."/>
            <person name="Meyer E."/>
            <person name="Cohen J."/>
            <person name="Wincker P."/>
        </authorList>
    </citation>
    <scope>NUCLEOTIDE SEQUENCE [LARGE SCALE GENOMIC DNA]</scope>
    <source>
        <strain evidence="2 3">Stock d4-2</strain>
    </source>
</reference>
<dbReference type="Proteomes" id="UP000000600">
    <property type="component" value="Unassembled WGS sequence"/>
</dbReference>
<proteinExistence type="predicted"/>
<dbReference type="OMA" id="ESPFRHH"/>
<sequence>MLLNSSRYYFHNIFCIFDRAVILLRLYKFIAIIVENQLINKNMLTNVSKPVEISYQSQIIQPTLKSQQPPTTQIQKQALQSIPLVPLRQAHKSMTTIRPSIFKSRVEEPTSFNKDASSLIAKLDSLREIKTQESPFRHHKTTYIQPQSSVVLEFKNAAPKTVQLQSSVFASCVEPFRSSKSIASSSVSNSQQWSKTIPPQKNYEALIETLMKEQDTVVEQYGDKLTKLEQKVVVLSQENTNLMEQNKLLLTQNIELNEEITQWKNQVKQYLQQSQINSKFQNDIEILEKQLEYKQDELKQTISNLEQIKNINQSFELTIKEQQDQINSILQQQLKESDAYNSKIIAQKQNIQELESKVNQFYKNESSSQTLIRDLQNKIKLLEQTNERSKVLNQQSPAKINVKDQYEYKQLLLELDSKSMTITEKETQVEALKIKNTMLQQQLIQLQACQLGIRDYESGLKQKQQEINELQLALQRKNQECDALSQNQQIIINNRNEEYENIINELQSTLQNKNDELEKVTLQLKTVKKEKAKLSMNLITAGMANLVMVSQSST</sequence>
<dbReference type="KEGG" id="ptm:GSPATT00028766001"/>
<evidence type="ECO:0000256" key="1">
    <source>
        <dbReference type="SAM" id="Coils"/>
    </source>
</evidence>
<keyword evidence="3" id="KW-1185">Reference proteome</keyword>
<dbReference type="GeneID" id="5010913"/>
<dbReference type="HOGENOM" id="CLU_566796_0_0_1"/>
<evidence type="ECO:0000313" key="3">
    <source>
        <dbReference type="Proteomes" id="UP000000600"/>
    </source>
</evidence>
<dbReference type="InParanoid" id="A0BGR4"/>
<feature type="coiled-coil region" evidence="1">
    <location>
        <begin position="422"/>
        <end position="537"/>
    </location>
</feature>
<accession>A0BGR4</accession>
<dbReference type="AlphaFoldDB" id="A0BGR4"/>
<dbReference type="EMBL" id="CT867993">
    <property type="protein sequence ID" value="CAK57731.1"/>
    <property type="molecule type" value="Genomic_DNA"/>
</dbReference>
<feature type="coiled-coil region" evidence="1">
    <location>
        <begin position="211"/>
        <end position="395"/>
    </location>
</feature>
<dbReference type="OrthoDB" id="306562at2759"/>
<dbReference type="RefSeq" id="XP_001425129.1">
    <property type="nucleotide sequence ID" value="XM_001425092.1"/>
</dbReference>
<name>A0BGR4_PARTE</name>
<gene>
    <name evidence="2" type="ORF">GSPATT00028766001</name>
</gene>
<evidence type="ECO:0000313" key="2">
    <source>
        <dbReference type="EMBL" id="CAK57731.1"/>
    </source>
</evidence>
<protein>
    <submittedName>
        <fullName evidence="2">Uncharacterized protein</fullName>
    </submittedName>
</protein>
<organism evidence="2 3">
    <name type="scientific">Paramecium tetraurelia</name>
    <dbReference type="NCBI Taxonomy" id="5888"/>
    <lineage>
        <taxon>Eukaryota</taxon>
        <taxon>Sar</taxon>
        <taxon>Alveolata</taxon>
        <taxon>Ciliophora</taxon>
        <taxon>Intramacronucleata</taxon>
        <taxon>Oligohymenophorea</taxon>
        <taxon>Peniculida</taxon>
        <taxon>Parameciidae</taxon>
        <taxon>Paramecium</taxon>
    </lineage>
</organism>